<proteinExistence type="predicted"/>
<feature type="transmembrane region" description="Helical" evidence="1">
    <location>
        <begin position="16"/>
        <end position="34"/>
    </location>
</feature>
<feature type="transmembrane region" description="Helical" evidence="1">
    <location>
        <begin position="141"/>
        <end position="161"/>
    </location>
</feature>
<accession>A0A4S4BHX5</accession>
<reference evidence="2 3" key="1">
    <citation type="submission" date="2019-04" db="EMBL/GenBank/DDBJ databases">
        <title>Cohnella sp. nov. isolated from preserved vegetables.</title>
        <authorList>
            <person name="Lin S.-Y."/>
            <person name="Hung M.-H."/>
            <person name="Young C.-C."/>
        </authorList>
    </citation>
    <scope>NUCLEOTIDE SEQUENCE [LARGE SCALE GENOMIC DNA]</scope>
    <source>
        <strain evidence="2 3">CC-MHH1044</strain>
    </source>
</reference>
<feature type="transmembrane region" description="Helical" evidence="1">
    <location>
        <begin position="54"/>
        <end position="75"/>
    </location>
</feature>
<keyword evidence="1" id="KW-0472">Membrane</keyword>
<keyword evidence="1" id="KW-0812">Transmembrane</keyword>
<feature type="transmembrane region" description="Helical" evidence="1">
    <location>
        <begin position="168"/>
        <end position="188"/>
    </location>
</feature>
<keyword evidence="3" id="KW-1185">Reference proteome</keyword>
<evidence type="ECO:0008006" key="4">
    <source>
        <dbReference type="Google" id="ProtNLM"/>
    </source>
</evidence>
<dbReference type="CDD" id="cd21809">
    <property type="entry name" value="ABC-2_lan_permease-like"/>
    <property type="match status" value="1"/>
</dbReference>
<feature type="transmembrane region" description="Helical" evidence="1">
    <location>
        <begin position="218"/>
        <end position="238"/>
    </location>
</feature>
<feature type="transmembrane region" description="Helical" evidence="1">
    <location>
        <begin position="96"/>
        <end position="121"/>
    </location>
</feature>
<dbReference type="AlphaFoldDB" id="A0A4S4BHX5"/>
<dbReference type="Pfam" id="PF12730">
    <property type="entry name" value="ABC2_membrane_4"/>
    <property type="match status" value="1"/>
</dbReference>
<comment type="caution">
    <text evidence="2">The sequence shown here is derived from an EMBL/GenBank/DDBJ whole genome shotgun (WGS) entry which is preliminary data.</text>
</comment>
<evidence type="ECO:0000256" key="1">
    <source>
        <dbReference type="SAM" id="Phobius"/>
    </source>
</evidence>
<organism evidence="2 3">
    <name type="scientific">Cohnella fermenti</name>
    <dbReference type="NCBI Taxonomy" id="2565925"/>
    <lineage>
        <taxon>Bacteria</taxon>
        <taxon>Bacillati</taxon>
        <taxon>Bacillota</taxon>
        <taxon>Bacilli</taxon>
        <taxon>Bacillales</taxon>
        <taxon>Paenibacillaceae</taxon>
        <taxon>Cohnella</taxon>
    </lineage>
</organism>
<dbReference type="EMBL" id="SSOB01000053">
    <property type="protein sequence ID" value="THF73558.1"/>
    <property type="molecule type" value="Genomic_DNA"/>
</dbReference>
<keyword evidence="1" id="KW-1133">Transmembrane helix</keyword>
<dbReference type="PANTHER" id="PTHR37305">
    <property type="entry name" value="INTEGRAL MEMBRANE PROTEIN-RELATED"/>
    <property type="match status" value="1"/>
</dbReference>
<evidence type="ECO:0000313" key="3">
    <source>
        <dbReference type="Proteomes" id="UP000310636"/>
    </source>
</evidence>
<protein>
    <recommendedName>
        <fullName evidence="4">ABC transporter permease</fullName>
    </recommendedName>
</protein>
<gene>
    <name evidence="2" type="ORF">E6C55_28620</name>
</gene>
<dbReference type="PANTHER" id="PTHR37305:SF1">
    <property type="entry name" value="MEMBRANE PROTEIN"/>
    <property type="match status" value="1"/>
</dbReference>
<dbReference type="OrthoDB" id="9781996at2"/>
<name>A0A4S4BHX5_9BACL</name>
<sequence length="242" mass="26806">MLRMFRSEWLKIRRSVLWLIAAVSPLIASLFGLFGLRLQEGEFPWTETLSLMSVLHAMLFLPLLTGIFAALVCRYEHNGGGWKAMLAMPVSRTQIYVVKFAVVMGLLALTQALLLIALIAVGLSRGFDDPIPWRMLLTSFGGGWIACLPLAALQLFVSIALQSFAAPLAINVILTLPNIMIVNSARYAPYDPWAQPMLAMLPRDSMSYAALNLSAESLYLVVLGSFCVFFAAGWRYFVRKAV</sequence>
<evidence type="ECO:0000313" key="2">
    <source>
        <dbReference type="EMBL" id="THF73558.1"/>
    </source>
</evidence>
<dbReference type="Proteomes" id="UP000310636">
    <property type="component" value="Unassembled WGS sequence"/>
</dbReference>